<evidence type="ECO:0000256" key="1">
    <source>
        <dbReference type="ARBA" id="ARBA00004141"/>
    </source>
</evidence>
<evidence type="ECO:0000313" key="8">
    <source>
        <dbReference type="Proteomes" id="UP001343492"/>
    </source>
</evidence>
<feature type="transmembrane region" description="Helical" evidence="5">
    <location>
        <begin position="26"/>
        <end position="45"/>
    </location>
</feature>
<feature type="transmembrane region" description="Helical" evidence="5">
    <location>
        <begin position="51"/>
        <end position="68"/>
    </location>
</feature>
<comment type="subcellular location">
    <subcellularLocation>
        <location evidence="1">Membrane</location>
        <topology evidence="1">Multi-pass membrane protein</topology>
    </subcellularLocation>
</comment>
<keyword evidence="8" id="KW-1185">Reference proteome</keyword>
<keyword evidence="7" id="KW-0436">Ligase</keyword>
<dbReference type="Proteomes" id="UP001343492">
    <property type="component" value="Unassembled WGS sequence"/>
</dbReference>
<keyword evidence="4 5" id="KW-0472">Membrane</keyword>
<sequence>MAVSRNKSQSLHTYSIFNPRDWSRQLIVLAALIAIVFVTGGTSRYDTPHVMLLRPLAIAAAGFALFSFNADHWRAFRPPIIILGCAILLTALHLVPLPPDVWRSLPGREIIEQVDGFAGLEGIWRPLSMFPEGTQNALYSLSVPAAALLLGVQLDERDRVRLLALVTVMCMASGLVGVAQAAGVDLRFYRVSSESAGLFANRNHQAAMLAAMFPMLAAIALCAPAYTRQARSVRLVVAAGMAALVPLILVTGSRMGLVVGAVSFACLAFMRFSRREGGEGFALRGLMQAAAGVLIAAGMAAATVFLARDEAVDRMDGVGEELRWPVWQSVIEFLPQYMPWGSGVGTFVPVYQIHEPAGLLMPSYFNQAHNDWLDIVLTAGLPGVILAGAALVMWAAAARSALSELGAAGHLRRCGVIVILVLAFASASDYPLRTPIGSALLAVAAVWAWSPSSRRMQKEG</sequence>
<feature type="transmembrane region" description="Helical" evidence="5">
    <location>
        <begin position="434"/>
        <end position="450"/>
    </location>
</feature>
<dbReference type="GO" id="GO:0016874">
    <property type="term" value="F:ligase activity"/>
    <property type="evidence" value="ECO:0007669"/>
    <property type="project" value="UniProtKB-KW"/>
</dbReference>
<evidence type="ECO:0000259" key="6">
    <source>
        <dbReference type="Pfam" id="PF04932"/>
    </source>
</evidence>
<evidence type="ECO:0000313" key="7">
    <source>
        <dbReference type="EMBL" id="MEE1877687.1"/>
    </source>
</evidence>
<proteinExistence type="predicted"/>
<dbReference type="PANTHER" id="PTHR37422:SF23">
    <property type="entry name" value="TEICHURONIC ACID BIOSYNTHESIS PROTEIN TUAE"/>
    <property type="match status" value="1"/>
</dbReference>
<name>A0ABU7GF16_9SPHN</name>
<dbReference type="InterPro" id="IPR051533">
    <property type="entry name" value="WaaL-like"/>
</dbReference>
<keyword evidence="3 5" id="KW-1133">Transmembrane helix</keyword>
<dbReference type="PANTHER" id="PTHR37422">
    <property type="entry name" value="TEICHURONIC ACID BIOSYNTHESIS PROTEIN TUAE"/>
    <property type="match status" value="1"/>
</dbReference>
<feature type="transmembrane region" description="Helical" evidence="5">
    <location>
        <begin position="375"/>
        <end position="398"/>
    </location>
</feature>
<evidence type="ECO:0000256" key="3">
    <source>
        <dbReference type="ARBA" id="ARBA00022989"/>
    </source>
</evidence>
<dbReference type="Pfam" id="PF04932">
    <property type="entry name" value="Wzy_C"/>
    <property type="match status" value="1"/>
</dbReference>
<feature type="transmembrane region" description="Helical" evidence="5">
    <location>
        <begin position="162"/>
        <end position="184"/>
    </location>
</feature>
<organism evidence="7 8">
    <name type="scientific">Altererythrobacter litoralis</name>
    <dbReference type="NCBI Taxonomy" id="3113904"/>
    <lineage>
        <taxon>Bacteria</taxon>
        <taxon>Pseudomonadati</taxon>
        <taxon>Pseudomonadota</taxon>
        <taxon>Alphaproteobacteria</taxon>
        <taxon>Sphingomonadales</taxon>
        <taxon>Erythrobacteraceae</taxon>
        <taxon>Altererythrobacter</taxon>
    </lineage>
</organism>
<feature type="transmembrane region" description="Helical" evidence="5">
    <location>
        <begin position="233"/>
        <end position="249"/>
    </location>
</feature>
<comment type="caution">
    <text evidence="7">The sequence shown here is derived from an EMBL/GenBank/DDBJ whole genome shotgun (WGS) entry which is preliminary data.</text>
</comment>
<protein>
    <submittedName>
        <fullName evidence="7">O-antigen ligase family protein</fullName>
    </submittedName>
</protein>
<evidence type="ECO:0000256" key="5">
    <source>
        <dbReference type="SAM" id="Phobius"/>
    </source>
</evidence>
<feature type="transmembrane region" description="Helical" evidence="5">
    <location>
        <begin position="137"/>
        <end position="155"/>
    </location>
</feature>
<feature type="domain" description="O-antigen ligase-related" evidence="6">
    <location>
        <begin position="241"/>
        <end position="386"/>
    </location>
</feature>
<reference evidence="7 8" key="1">
    <citation type="submission" date="2024-01" db="EMBL/GenBank/DDBJ databases">
        <title>The genome sequence of Erythrobacteraceae sp. strain 1XM1-14.</title>
        <authorList>
            <person name="Liu Y."/>
        </authorList>
    </citation>
    <scope>NUCLEOTIDE SEQUENCE [LARGE SCALE GENOMIC DNA]</scope>
    <source>
        <strain evidence="7 8">1XM1-14</strain>
    </source>
</reference>
<evidence type="ECO:0000256" key="2">
    <source>
        <dbReference type="ARBA" id="ARBA00022692"/>
    </source>
</evidence>
<gene>
    <name evidence="7" type="ORF">VRS74_08330</name>
</gene>
<feature type="transmembrane region" description="Helical" evidence="5">
    <location>
        <begin position="255"/>
        <end position="273"/>
    </location>
</feature>
<feature type="transmembrane region" description="Helical" evidence="5">
    <location>
        <begin position="204"/>
        <end position="226"/>
    </location>
</feature>
<feature type="transmembrane region" description="Helical" evidence="5">
    <location>
        <begin position="410"/>
        <end position="428"/>
    </location>
</feature>
<evidence type="ECO:0000256" key="4">
    <source>
        <dbReference type="ARBA" id="ARBA00023136"/>
    </source>
</evidence>
<feature type="transmembrane region" description="Helical" evidence="5">
    <location>
        <begin position="285"/>
        <end position="307"/>
    </location>
</feature>
<keyword evidence="2 5" id="KW-0812">Transmembrane</keyword>
<accession>A0ABU7GF16</accession>
<dbReference type="InterPro" id="IPR007016">
    <property type="entry name" value="O-antigen_ligase-rel_domated"/>
</dbReference>
<dbReference type="EMBL" id="JAZDQV010000007">
    <property type="protein sequence ID" value="MEE1877687.1"/>
    <property type="molecule type" value="Genomic_DNA"/>
</dbReference>
<feature type="transmembrane region" description="Helical" evidence="5">
    <location>
        <begin position="80"/>
        <end position="97"/>
    </location>
</feature>